<dbReference type="OrthoDB" id="2423195at2759"/>
<organism evidence="1">
    <name type="scientific">Amphimedon queenslandica</name>
    <name type="common">Sponge</name>
    <dbReference type="NCBI Taxonomy" id="400682"/>
    <lineage>
        <taxon>Eukaryota</taxon>
        <taxon>Metazoa</taxon>
        <taxon>Porifera</taxon>
        <taxon>Demospongiae</taxon>
        <taxon>Heteroscleromorpha</taxon>
        <taxon>Haplosclerida</taxon>
        <taxon>Niphatidae</taxon>
        <taxon>Amphimedon</taxon>
    </lineage>
</organism>
<reference evidence="1" key="1">
    <citation type="submission" date="2017-05" db="UniProtKB">
        <authorList>
            <consortium name="EnsemblMetazoa"/>
        </authorList>
    </citation>
    <scope>IDENTIFICATION</scope>
</reference>
<dbReference type="EnsemblMetazoa" id="Aqu2.1.03600_001">
    <property type="protein sequence ID" value="Aqu2.1.03600_001"/>
    <property type="gene ID" value="Aqu2.1.03600"/>
</dbReference>
<protein>
    <submittedName>
        <fullName evidence="1">Uncharacterized protein</fullName>
    </submittedName>
</protein>
<name>A0A1X7SNE2_AMPQE</name>
<accession>A0A1X7SNE2</accession>
<dbReference type="AlphaFoldDB" id="A0A1X7SNE2"/>
<sequence>MNKAQDDEADNCFRVINIPRNGDKINIFDSCIYPQEPDKDQGKWSKFWHGKYLKIPDTAHKLEFCMEAHLKREYDAIEQCEIGDVSQVLERILSVHSSSLNAKKVNISDNNEIDFYDSNASE</sequence>
<dbReference type="InParanoid" id="A0A1X7SNE2"/>
<proteinExistence type="predicted"/>
<evidence type="ECO:0000313" key="1">
    <source>
        <dbReference type="EnsemblMetazoa" id="Aqu2.1.03600_001"/>
    </source>
</evidence>